<geneLocation type="plasmid" evidence="1">
    <name>p19Msa1099-1</name>
</geneLocation>
<name>A0AAT9PAX3_9STAP</name>
<organism evidence="1">
    <name type="scientific">Macrococcus psychrotolerans</name>
    <dbReference type="NCBI Taxonomy" id="3039389"/>
    <lineage>
        <taxon>Bacteria</taxon>
        <taxon>Bacillati</taxon>
        <taxon>Bacillota</taxon>
        <taxon>Bacilli</taxon>
        <taxon>Bacillales</taxon>
        <taxon>Staphylococcaceae</taxon>
        <taxon>Macrococcus</taxon>
    </lineage>
</organism>
<sequence length="204" mass="23129">MKLLTFQYYAVLPYTKKDVKKPIPSSELMTTAPNLVKYYSNIKEDIIKTEYNSKVQGKKGEFYSLTRVGTYTFSPYKVIFRNNTKWVAAVVENIPTIWGEGKPPLLLDHACSISQNILGENITIDEAHYICAIMNSSIVNEYIIGSSDKRSFKTDLPLNIIKYNPNDAIHSKLSALSKKAHVSESNNLIIKEIDSLVLDYLKNI</sequence>
<evidence type="ECO:0000313" key="1">
    <source>
        <dbReference type="EMBL" id="QYA34132.1"/>
    </source>
</evidence>
<gene>
    <name evidence="1" type="ORF">KYI10_12235</name>
</gene>
<keyword evidence="1" id="KW-0614">Plasmid</keyword>
<reference evidence="1" key="1">
    <citation type="submission" date="2021-07" db="EMBL/GenBank/DDBJ databases">
        <title>Prevalence and characterization of methicillin-resistant Macrococcus spp. in food producing animals and meat in Switzerland in 2019.</title>
        <authorList>
            <person name="Keller J.E."/>
            <person name="Schwendener S."/>
            <person name="Neuenschwander J."/>
            <person name="Overesch G."/>
            <person name="Perreten V."/>
        </authorList>
    </citation>
    <scope>NUCLEOTIDE SEQUENCE</scope>
    <source>
        <strain evidence="1">19Msa1099</strain>
        <plasmid evidence="1">p19Msa1099-1</plasmid>
    </source>
</reference>
<proteinExistence type="predicted"/>
<evidence type="ECO:0008006" key="2">
    <source>
        <dbReference type="Google" id="ProtNLM"/>
    </source>
</evidence>
<accession>A0AAT9PAX3</accession>
<dbReference type="AlphaFoldDB" id="A0AAT9PAX3"/>
<dbReference type="EMBL" id="CP079957">
    <property type="protein sequence ID" value="QYA34132.1"/>
    <property type="molecule type" value="Genomic_DNA"/>
</dbReference>
<protein>
    <recommendedName>
        <fullName evidence="2">Type I restriction modification DNA specificity domain-containing protein</fullName>
    </recommendedName>
</protein>